<dbReference type="SUPFAM" id="SSF53474">
    <property type="entry name" value="alpha/beta-Hydrolases"/>
    <property type="match status" value="1"/>
</dbReference>
<dbReference type="GO" id="GO:0009092">
    <property type="term" value="P:homoserine metabolic process"/>
    <property type="evidence" value="ECO:0007669"/>
    <property type="project" value="TreeGrafter"/>
</dbReference>
<dbReference type="AlphaFoldDB" id="A0A9X2J5X0"/>
<feature type="domain" description="AB hydrolase-1" evidence="5">
    <location>
        <begin position="62"/>
        <end position="372"/>
    </location>
</feature>
<dbReference type="PANTHER" id="PTHR32268">
    <property type="entry name" value="HOMOSERINE O-ACETYLTRANSFERASE"/>
    <property type="match status" value="1"/>
</dbReference>
<comment type="subunit">
    <text evidence="2">Homodimer.</text>
</comment>
<keyword evidence="1 2" id="KW-0808">Transferase</keyword>
<dbReference type="GO" id="GO:0005737">
    <property type="term" value="C:cytoplasm"/>
    <property type="evidence" value="ECO:0007669"/>
    <property type="project" value="UniProtKB-SubCell"/>
</dbReference>
<comment type="catalytic activity">
    <reaction evidence="2">
        <text>L-homoserine + succinyl-CoA = O-succinyl-L-homoserine + CoA</text>
        <dbReference type="Rhea" id="RHEA:22008"/>
        <dbReference type="ChEBI" id="CHEBI:57287"/>
        <dbReference type="ChEBI" id="CHEBI:57292"/>
        <dbReference type="ChEBI" id="CHEBI:57476"/>
        <dbReference type="ChEBI" id="CHEBI:57661"/>
        <dbReference type="EC" id="2.3.1.46"/>
    </reaction>
</comment>
<evidence type="ECO:0000256" key="4">
    <source>
        <dbReference type="SAM" id="MobiDB-lite"/>
    </source>
</evidence>
<proteinExistence type="inferred from homology"/>
<evidence type="ECO:0000256" key="1">
    <source>
        <dbReference type="ARBA" id="ARBA00022679"/>
    </source>
</evidence>
<comment type="pathway">
    <text evidence="2">Amino-acid biosynthesis; L-methionine biosynthesis via de novo pathway; O-succinyl-L-homoserine from L-homoserine: step 1/1.</text>
</comment>
<keyword evidence="2" id="KW-0028">Amino-acid biosynthesis</keyword>
<organism evidence="6 7">
    <name type="scientific">Microbulbifer okhotskensis</name>
    <dbReference type="NCBI Taxonomy" id="2926617"/>
    <lineage>
        <taxon>Bacteria</taxon>
        <taxon>Pseudomonadati</taxon>
        <taxon>Pseudomonadota</taxon>
        <taxon>Gammaproteobacteria</taxon>
        <taxon>Cellvibrionales</taxon>
        <taxon>Microbulbiferaceae</taxon>
        <taxon>Microbulbifer</taxon>
    </lineage>
</organism>
<dbReference type="PIRSF" id="PIRSF000443">
    <property type="entry name" value="Homoser_Ac_trans"/>
    <property type="match status" value="1"/>
</dbReference>
<feature type="active site" evidence="2 3">
    <location>
        <position position="335"/>
    </location>
</feature>
<feature type="site" description="Important for acyl-CoA specificity" evidence="2">
    <location>
        <position position="337"/>
    </location>
</feature>
<dbReference type="RefSeq" id="WP_252466562.1">
    <property type="nucleotide sequence ID" value="NZ_JALBWM010000040.1"/>
</dbReference>
<reference evidence="6" key="1">
    <citation type="journal article" date="2022" name="Arch. Microbiol.">
        <title>Microbulbifer okhotskensis sp. nov., isolated from a deep bottom sediment of the Okhotsk Sea.</title>
        <authorList>
            <person name="Romanenko L."/>
            <person name="Kurilenko V."/>
            <person name="Otstavnykh N."/>
            <person name="Velansky P."/>
            <person name="Isaeva M."/>
            <person name="Mikhailov V."/>
        </authorList>
    </citation>
    <scope>NUCLEOTIDE SEQUENCE</scope>
    <source>
        <strain evidence="6">OS29</strain>
    </source>
</reference>
<feature type="active site" evidence="2 3">
    <location>
        <position position="368"/>
    </location>
</feature>
<dbReference type="PANTHER" id="PTHR32268:SF11">
    <property type="entry name" value="HOMOSERINE O-ACETYLTRANSFERASE"/>
    <property type="match status" value="1"/>
</dbReference>
<protein>
    <recommendedName>
        <fullName evidence="2">Homoserine O-succinyltransferase</fullName>
        <shortName evidence="2">HST</shortName>
        <ecNumber evidence="2">2.3.1.46</ecNumber>
    </recommendedName>
    <alternativeName>
        <fullName evidence="2">Homoserine transsuccinylase</fullName>
        <shortName evidence="2">HTS</shortName>
    </alternativeName>
</protein>
<dbReference type="InterPro" id="IPR000073">
    <property type="entry name" value="AB_hydrolase_1"/>
</dbReference>
<dbReference type="GO" id="GO:0009086">
    <property type="term" value="P:methionine biosynthetic process"/>
    <property type="evidence" value="ECO:0007669"/>
    <property type="project" value="UniProtKB-UniRule"/>
</dbReference>
<dbReference type="NCBIfam" id="NF001209">
    <property type="entry name" value="PRK00175.1"/>
    <property type="match status" value="1"/>
</dbReference>
<dbReference type="NCBIfam" id="TIGR01392">
    <property type="entry name" value="homoserO_Ac_trn"/>
    <property type="match status" value="1"/>
</dbReference>
<keyword evidence="2" id="KW-0963">Cytoplasm</keyword>
<dbReference type="EMBL" id="JALBWM010000040">
    <property type="protein sequence ID" value="MCO1334844.1"/>
    <property type="molecule type" value="Genomic_DNA"/>
</dbReference>
<keyword evidence="2 6" id="KW-0012">Acyltransferase</keyword>
<evidence type="ECO:0000313" key="6">
    <source>
        <dbReference type="EMBL" id="MCO1334844.1"/>
    </source>
</evidence>
<accession>A0A9X2J5X0</accession>
<dbReference type="HAMAP" id="MF_00296">
    <property type="entry name" value="MetX_acyltransf"/>
    <property type="match status" value="1"/>
</dbReference>
<feature type="binding site" evidence="2">
    <location>
        <position position="238"/>
    </location>
    <ligand>
        <name>substrate</name>
    </ligand>
</feature>
<feature type="region of interest" description="Disordered" evidence="4">
    <location>
        <begin position="1"/>
        <end position="21"/>
    </location>
</feature>
<comment type="similarity">
    <text evidence="2">Belongs to the AB hydrolase superfamily. MetX family.</text>
</comment>
<evidence type="ECO:0000313" key="7">
    <source>
        <dbReference type="Proteomes" id="UP001139028"/>
    </source>
</evidence>
<keyword evidence="7" id="KW-1185">Reference proteome</keyword>
<dbReference type="GO" id="GO:0004414">
    <property type="term" value="F:homoserine O-acetyltransferase activity"/>
    <property type="evidence" value="ECO:0007669"/>
    <property type="project" value="TreeGrafter"/>
</dbReference>
<dbReference type="Gene3D" id="3.40.50.1820">
    <property type="entry name" value="alpha/beta hydrolase"/>
    <property type="match status" value="1"/>
</dbReference>
<comment type="subcellular location">
    <subcellularLocation>
        <location evidence="2">Cytoplasm</location>
    </subcellularLocation>
</comment>
<name>A0A9X2J5X0_9GAMM</name>
<evidence type="ECO:0000259" key="5">
    <source>
        <dbReference type="Pfam" id="PF00561"/>
    </source>
</evidence>
<dbReference type="InterPro" id="IPR029058">
    <property type="entry name" value="AB_hydrolase_fold"/>
</dbReference>
<dbReference type="EC" id="2.3.1.46" evidence="2"/>
<comment type="function">
    <text evidence="2">Transfers a succinyl group from succinyl-CoA to L-homoserine, forming succinyl-L-homoserine.</text>
</comment>
<dbReference type="InterPro" id="IPR008220">
    <property type="entry name" value="HAT_MetX-like"/>
</dbReference>
<feature type="binding site" evidence="2">
    <location>
        <position position="369"/>
    </location>
    <ligand>
        <name>substrate</name>
    </ligand>
</feature>
<sequence length="398" mass="44295">MPTENPTASRETHSATDVGSVGLVKPKSQHFSEPLELACGRILQQYTLVYETYGKLNTDKSNAVLICHALSGHHHAAGRHRDDDKRPGWWDHYIGPGKPIDTNQFFVVAVNNLGGCHGSTGPVSINPDTGHAWGPDFPSLRVRDWVHSQARLADVLGIGQWAAVIGGSLGGMQAMRWSLEYPERVSNCVVIASALKLSAQNIAFNETARQAITSDPDFCDGRYLQASKLPRRGLAVARMIGHITYLSDDGLGRKFGRELRSGSFQRGTDEEIEFQIQSYLRYQGLSFSNIFDPNTYILMTRALDFFDLAREYGDDPVAAFSHARCRFLLLSFTSDWRFAPERSKEIADALMHANIPVSYAEIESAMGHDAFLLPNARYEGVFHAYMKRVATELAEEVR</sequence>
<comment type="caution">
    <text evidence="2">Lacks conserved residue(s) required for the propagation of feature annotation.</text>
</comment>
<comment type="caution">
    <text evidence="6">The sequence shown here is derived from an EMBL/GenBank/DDBJ whole genome shotgun (WGS) entry which is preliminary data.</text>
</comment>
<evidence type="ECO:0000256" key="3">
    <source>
        <dbReference type="PIRSR" id="PIRSR000443-1"/>
    </source>
</evidence>
<dbReference type="Proteomes" id="UP001139028">
    <property type="component" value="Unassembled WGS sequence"/>
</dbReference>
<dbReference type="Pfam" id="PF00561">
    <property type="entry name" value="Abhydrolase_1"/>
    <property type="match status" value="1"/>
</dbReference>
<keyword evidence="2" id="KW-0486">Methionine biosynthesis</keyword>
<dbReference type="GO" id="GO:0008899">
    <property type="term" value="F:homoserine O-succinyltransferase activity"/>
    <property type="evidence" value="ECO:0007669"/>
    <property type="project" value="UniProtKB-UniRule"/>
</dbReference>
<gene>
    <name evidence="2" type="primary">metXS</name>
    <name evidence="6" type="ORF">MO867_10880</name>
</gene>
<evidence type="ECO:0000256" key="2">
    <source>
        <dbReference type="HAMAP-Rule" id="MF_00296"/>
    </source>
</evidence>
<feature type="active site" description="Nucleophile" evidence="2 3">
    <location>
        <position position="168"/>
    </location>
</feature>
<dbReference type="Gene3D" id="1.10.1740.110">
    <property type="match status" value="1"/>
</dbReference>